<dbReference type="EMBL" id="JAFEMO010000001">
    <property type="protein sequence ID" value="KAH7578567.1"/>
    <property type="molecule type" value="Genomic_DNA"/>
</dbReference>
<protein>
    <submittedName>
        <fullName evidence="2">Uncharacterized protein</fullName>
    </submittedName>
</protein>
<dbReference type="PANTHER" id="PTHR36406:SF2">
    <property type="entry name" value="MEDIATOR OF RNA POLYMERASE II TRANSCRIPTION SUBUNIT 30"/>
    <property type="match status" value="1"/>
</dbReference>
<keyword evidence="1" id="KW-0175">Coiled coil</keyword>
<reference evidence="2 3" key="1">
    <citation type="submission" date="2021-02" db="EMBL/GenBank/DDBJ databases">
        <title>Plant Genome Project.</title>
        <authorList>
            <person name="Zhang R.-G."/>
        </authorList>
    </citation>
    <scope>NUCLEOTIDE SEQUENCE [LARGE SCALE GENOMIC DNA]</scope>
    <source>
        <tissue evidence="2">Leaves</tissue>
    </source>
</reference>
<dbReference type="PANTHER" id="PTHR36406">
    <property type="entry name" value="MEDIATOR OF RNA POLYMERASE II TRANSCRIPTION SUBUNIT 30"/>
    <property type="match status" value="1"/>
</dbReference>
<proteinExistence type="predicted"/>
<organism evidence="2 3">
    <name type="scientific">Xanthoceras sorbifolium</name>
    <dbReference type="NCBI Taxonomy" id="99658"/>
    <lineage>
        <taxon>Eukaryota</taxon>
        <taxon>Viridiplantae</taxon>
        <taxon>Streptophyta</taxon>
        <taxon>Embryophyta</taxon>
        <taxon>Tracheophyta</taxon>
        <taxon>Spermatophyta</taxon>
        <taxon>Magnoliopsida</taxon>
        <taxon>eudicotyledons</taxon>
        <taxon>Gunneridae</taxon>
        <taxon>Pentapetalae</taxon>
        <taxon>rosids</taxon>
        <taxon>malvids</taxon>
        <taxon>Sapindales</taxon>
        <taxon>Sapindaceae</taxon>
        <taxon>Xanthoceroideae</taxon>
        <taxon>Xanthoceras</taxon>
    </lineage>
</organism>
<comment type="caution">
    <text evidence="2">The sequence shown here is derived from an EMBL/GenBank/DDBJ whole genome shotgun (WGS) entry which is preliminary data.</text>
</comment>
<gene>
    <name evidence="2" type="ORF">JRO89_XS01G0399700</name>
</gene>
<dbReference type="InterPro" id="IPR034568">
    <property type="entry name" value="MED30"/>
</dbReference>
<keyword evidence="3" id="KW-1185">Reference proteome</keyword>
<name>A0ABQ8IPE6_9ROSI</name>
<sequence>MVAGIEECSNSEFGAVIQPFQLIAGKWYASQEIIYNKQLGLTGSHSVSPADDVVDIDKLEDRASILRKELANKNEYLRLLIDQLRNLISDISTWQSPCSV</sequence>
<dbReference type="Proteomes" id="UP000827721">
    <property type="component" value="Unassembled WGS sequence"/>
</dbReference>
<evidence type="ECO:0000313" key="3">
    <source>
        <dbReference type="Proteomes" id="UP000827721"/>
    </source>
</evidence>
<evidence type="ECO:0000313" key="2">
    <source>
        <dbReference type="EMBL" id="KAH7578567.1"/>
    </source>
</evidence>
<accession>A0ABQ8IPE6</accession>
<evidence type="ECO:0000256" key="1">
    <source>
        <dbReference type="SAM" id="Coils"/>
    </source>
</evidence>
<feature type="coiled-coil region" evidence="1">
    <location>
        <begin position="56"/>
        <end position="87"/>
    </location>
</feature>